<keyword evidence="3 5" id="KW-0238">DNA-binding</keyword>
<feature type="domain" description="Tyr recombinase" evidence="6">
    <location>
        <begin position="174"/>
        <end position="361"/>
    </location>
</feature>
<evidence type="ECO:0000256" key="4">
    <source>
        <dbReference type="ARBA" id="ARBA00023172"/>
    </source>
</evidence>
<sequence>MDKRTKKVYWQYRHPLTGNFIGFGLVEEHAVAAAVELNRLLSEQQSRQASMLVDIAISSVKKEKPSTTVFQFVERYLAIQKERLADGTLKPSTLKSRKSCANILVRKLPNIRLKNVDTKSIAMILDEYKNEGKPRMAQLLRGVWIDIFKEAQHSGEVPPGYNPALATRKPHAKVTRVRLSLEDWQAIFAAAGNMQPYVQNSMLLALVTAQRREDLVNLKFSDVWDGHLHIEQSKGGSKVAIPLSLRCQAINMSLGEVISRCRDRVVSPYLLHHARLHAKVKPGDMVDANALSRVFLEARIAAGVMPPKDGTAPSFHEQRSLAERLYRQQGIDTQTLLGHKTQAMTDRYHDDRGAGWKALVV</sequence>
<dbReference type="SUPFAM" id="SSF56349">
    <property type="entry name" value="DNA breaking-rejoining enzymes"/>
    <property type="match status" value="1"/>
</dbReference>
<organism evidence="8 9">
    <name type="scientific">Serratia fonticola</name>
    <dbReference type="NCBI Taxonomy" id="47917"/>
    <lineage>
        <taxon>Bacteria</taxon>
        <taxon>Pseudomonadati</taxon>
        <taxon>Pseudomonadota</taxon>
        <taxon>Gammaproteobacteria</taxon>
        <taxon>Enterobacterales</taxon>
        <taxon>Yersiniaceae</taxon>
        <taxon>Serratia</taxon>
    </lineage>
</organism>
<dbReference type="GO" id="GO:0008907">
    <property type="term" value="F:integrase activity"/>
    <property type="evidence" value="ECO:0007669"/>
    <property type="project" value="InterPro"/>
</dbReference>
<evidence type="ECO:0000256" key="2">
    <source>
        <dbReference type="ARBA" id="ARBA00022908"/>
    </source>
</evidence>
<dbReference type="GO" id="GO:0006310">
    <property type="term" value="P:DNA recombination"/>
    <property type="evidence" value="ECO:0007669"/>
    <property type="project" value="UniProtKB-KW"/>
</dbReference>
<dbReference type="InterPro" id="IPR013762">
    <property type="entry name" value="Integrase-like_cat_sf"/>
</dbReference>
<comment type="similarity">
    <text evidence="1">Belongs to the 'phage' integrase family.</text>
</comment>
<dbReference type="PROSITE" id="PS51900">
    <property type="entry name" value="CB"/>
    <property type="match status" value="1"/>
</dbReference>
<feature type="domain" description="Core-binding (CB)" evidence="7">
    <location>
        <begin position="67"/>
        <end position="152"/>
    </location>
</feature>
<accession>A0AAJ1YG78</accession>
<name>A0AAJ1YG78_SERFO</name>
<dbReference type="InterPro" id="IPR015094">
    <property type="entry name" value="Integrase_lambda-typ_DNA-bd_N"/>
</dbReference>
<dbReference type="GO" id="GO:0003677">
    <property type="term" value="F:DNA binding"/>
    <property type="evidence" value="ECO:0007669"/>
    <property type="project" value="UniProtKB-UniRule"/>
</dbReference>
<dbReference type="InterPro" id="IPR002104">
    <property type="entry name" value="Integrase_catalytic"/>
</dbReference>
<proteinExistence type="inferred from homology"/>
<dbReference type="Pfam" id="PF00589">
    <property type="entry name" value="Phage_integrase"/>
    <property type="match status" value="1"/>
</dbReference>
<dbReference type="Gene3D" id="1.10.150.130">
    <property type="match status" value="1"/>
</dbReference>
<dbReference type="Gene3D" id="1.10.443.10">
    <property type="entry name" value="Intergrase catalytic core"/>
    <property type="match status" value="1"/>
</dbReference>
<reference evidence="8" key="1">
    <citation type="submission" date="2023-08" db="EMBL/GenBank/DDBJ databases">
        <title>The Comparative Genomic Analysis of Yersiniaceae from Polar Regions.</title>
        <authorList>
            <person name="Goncharov A."/>
            <person name="Aslanov B."/>
            <person name="Kolodzhieva V."/>
            <person name="Azarov D."/>
            <person name="Mochov A."/>
            <person name="Lebedeva E."/>
        </authorList>
    </citation>
    <scope>NUCLEOTIDE SEQUENCE</scope>
    <source>
        <strain evidence="8">Vf</strain>
    </source>
</reference>
<evidence type="ECO:0000259" key="6">
    <source>
        <dbReference type="PROSITE" id="PS51898"/>
    </source>
</evidence>
<dbReference type="Pfam" id="PF09003">
    <property type="entry name" value="Arm-DNA-bind_1"/>
    <property type="match status" value="1"/>
</dbReference>
<keyword evidence="2" id="KW-0229">DNA integration</keyword>
<dbReference type="RefSeq" id="WP_245209397.1">
    <property type="nucleotide sequence ID" value="NZ_JAGJTZ010000001.1"/>
</dbReference>
<dbReference type="PROSITE" id="PS51898">
    <property type="entry name" value="TYR_RECOMBINASE"/>
    <property type="match status" value="1"/>
</dbReference>
<dbReference type="InterPro" id="IPR011010">
    <property type="entry name" value="DNA_brk_join_enz"/>
</dbReference>
<protein>
    <submittedName>
        <fullName evidence="8">Tyrosine-type recombinase/integrase</fullName>
    </submittedName>
</protein>
<evidence type="ECO:0000313" key="9">
    <source>
        <dbReference type="Proteomes" id="UP001224622"/>
    </source>
</evidence>
<keyword evidence="4" id="KW-0233">DNA recombination</keyword>
<evidence type="ECO:0000259" key="7">
    <source>
        <dbReference type="PROSITE" id="PS51900"/>
    </source>
</evidence>
<dbReference type="InterPro" id="IPR010998">
    <property type="entry name" value="Integrase_recombinase_N"/>
</dbReference>
<gene>
    <name evidence="8" type="ORF">RDT67_25285</name>
</gene>
<dbReference type="EMBL" id="JAVIGA010000041">
    <property type="protein sequence ID" value="MDQ9129735.1"/>
    <property type="molecule type" value="Genomic_DNA"/>
</dbReference>
<dbReference type="AlphaFoldDB" id="A0AAJ1YG78"/>
<dbReference type="Proteomes" id="UP001224622">
    <property type="component" value="Unassembled WGS sequence"/>
</dbReference>
<evidence type="ECO:0000313" key="8">
    <source>
        <dbReference type="EMBL" id="MDQ9129735.1"/>
    </source>
</evidence>
<comment type="caution">
    <text evidence="8">The sequence shown here is derived from an EMBL/GenBank/DDBJ whole genome shotgun (WGS) entry which is preliminary data.</text>
</comment>
<evidence type="ECO:0000256" key="1">
    <source>
        <dbReference type="ARBA" id="ARBA00008857"/>
    </source>
</evidence>
<dbReference type="InterPro" id="IPR044068">
    <property type="entry name" value="CB"/>
</dbReference>
<dbReference type="Gene3D" id="3.30.160.60">
    <property type="entry name" value="Classic Zinc Finger"/>
    <property type="match status" value="1"/>
</dbReference>
<evidence type="ECO:0000256" key="5">
    <source>
        <dbReference type="PROSITE-ProRule" id="PRU01248"/>
    </source>
</evidence>
<evidence type="ECO:0000256" key="3">
    <source>
        <dbReference type="ARBA" id="ARBA00023125"/>
    </source>
</evidence>